<organism evidence="1 2">
    <name type="scientific">Conoideocrella luteorostrata</name>
    <dbReference type="NCBI Taxonomy" id="1105319"/>
    <lineage>
        <taxon>Eukaryota</taxon>
        <taxon>Fungi</taxon>
        <taxon>Dikarya</taxon>
        <taxon>Ascomycota</taxon>
        <taxon>Pezizomycotina</taxon>
        <taxon>Sordariomycetes</taxon>
        <taxon>Hypocreomycetidae</taxon>
        <taxon>Hypocreales</taxon>
        <taxon>Clavicipitaceae</taxon>
        <taxon>Conoideocrella</taxon>
    </lineage>
</organism>
<dbReference type="SUPFAM" id="SSF52540">
    <property type="entry name" value="P-loop containing nucleoside triphosphate hydrolases"/>
    <property type="match status" value="1"/>
</dbReference>
<dbReference type="AlphaFoldDB" id="A0AAJ0CGA8"/>
<evidence type="ECO:0000313" key="1">
    <source>
        <dbReference type="EMBL" id="KAK2591333.1"/>
    </source>
</evidence>
<reference evidence="1" key="1">
    <citation type="submission" date="2023-06" db="EMBL/GenBank/DDBJ databases">
        <title>Conoideocrella luteorostrata (Hypocreales: Clavicipitaceae), a potential biocontrol fungus for elongate hemlock scale in United States Christmas tree production areas.</title>
        <authorList>
            <person name="Barrett H."/>
            <person name="Lovett B."/>
            <person name="Macias A.M."/>
            <person name="Stajich J.E."/>
            <person name="Kasson M.T."/>
        </authorList>
    </citation>
    <scope>NUCLEOTIDE SEQUENCE</scope>
    <source>
        <strain evidence="1">ARSEF 14590</strain>
    </source>
</reference>
<dbReference type="InterPro" id="IPR027417">
    <property type="entry name" value="P-loop_NTPase"/>
</dbReference>
<proteinExistence type="predicted"/>
<keyword evidence="2" id="KW-1185">Reference proteome</keyword>
<dbReference type="EMBL" id="JASWJB010000345">
    <property type="protein sequence ID" value="KAK2591333.1"/>
    <property type="molecule type" value="Genomic_DNA"/>
</dbReference>
<protein>
    <submittedName>
        <fullName evidence="1">Uncharacterized protein</fullName>
    </submittedName>
</protein>
<gene>
    <name evidence="1" type="ORF">QQS21_010986</name>
</gene>
<sequence>MLSPPAMKLVHNHLLINPADVVLGREQDGYQDLRQRIRSAIFWSLVHEPATYSSSYVFTDFQTNNHLGEKVMKEYAKCAKDRDTVYIPIVLTCDLDTNLTRCEAPDRAHSGKLVDKQLLRKFRNHTELYSFHHDYATLELDVSTLSAADAAKQILRHVLNLAPELSVHVISPVPL</sequence>
<dbReference type="Gene3D" id="3.40.50.300">
    <property type="entry name" value="P-loop containing nucleotide triphosphate hydrolases"/>
    <property type="match status" value="1"/>
</dbReference>
<evidence type="ECO:0000313" key="2">
    <source>
        <dbReference type="Proteomes" id="UP001251528"/>
    </source>
</evidence>
<comment type="caution">
    <text evidence="1">The sequence shown here is derived from an EMBL/GenBank/DDBJ whole genome shotgun (WGS) entry which is preliminary data.</text>
</comment>
<name>A0AAJ0CGA8_9HYPO</name>
<accession>A0AAJ0CGA8</accession>
<dbReference type="Proteomes" id="UP001251528">
    <property type="component" value="Unassembled WGS sequence"/>
</dbReference>